<keyword evidence="2" id="KW-1185">Reference proteome</keyword>
<comment type="caution">
    <text evidence="1">The sequence shown here is derived from an EMBL/GenBank/DDBJ whole genome shotgun (WGS) entry which is preliminary data.</text>
</comment>
<organism evidence="1 2">
    <name type="scientific">Trifolium medium</name>
    <dbReference type="NCBI Taxonomy" id="97028"/>
    <lineage>
        <taxon>Eukaryota</taxon>
        <taxon>Viridiplantae</taxon>
        <taxon>Streptophyta</taxon>
        <taxon>Embryophyta</taxon>
        <taxon>Tracheophyta</taxon>
        <taxon>Spermatophyta</taxon>
        <taxon>Magnoliopsida</taxon>
        <taxon>eudicotyledons</taxon>
        <taxon>Gunneridae</taxon>
        <taxon>Pentapetalae</taxon>
        <taxon>rosids</taxon>
        <taxon>fabids</taxon>
        <taxon>Fabales</taxon>
        <taxon>Fabaceae</taxon>
        <taxon>Papilionoideae</taxon>
        <taxon>50 kb inversion clade</taxon>
        <taxon>NPAAA clade</taxon>
        <taxon>Hologalegina</taxon>
        <taxon>IRL clade</taxon>
        <taxon>Trifolieae</taxon>
        <taxon>Trifolium</taxon>
    </lineage>
</organism>
<proteinExistence type="predicted"/>
<dbReference type="EMBL" id="LXQA010647629">
    <property type="protein sequence ID" value="MCI64016.1"/>
    <property type="molecule type" value="Genomic_DNA"/>
</dbReference>
<dbReference type="Proteomes" id="UP000265520">
    <property type="component" value="Unassembled WGS sequence"/>
</dbReference>
<protein>
    <submittedName>
        <fullName evidence="1">Uncharacterized protein</fullName>
    </submittedName>
</protein>
<evidence type="ECO:0000313" key="1">
    <source>
        <dbReference type="EMBL" id="MCI64016.1"/>
    </source>
</evidence>
<evidence type="ECO:0000313" key="2">
    <source>
        <dbReference type="Proteomes" id="UP000265520"/>
    </source>
</evidence>
<accession>A0A392TV79</accession>
<name>A0A392TV79_9FABA</name>
<feature type="non-terminal residue" evidence="1">
    <location>
        <position position="48"/>
    </location>
</feature>
<dbReference type="AlphaFoldDB" id="A0A392TV79"/>
<reference evidence="1 2" key="1">
    <citation type="journal article" date="2018" name="Front. Plant Sci.">
        <title>Red Clover (Trifolium pratense) and Zigzag Clover (T. medium) - A Picture of Genomic Similarities and Differences.</title>
        <authorList>
            <person name="Dluhosova J."/>
            <person name="Istvanek J."/>
            <person name="Nedelnik J."/>
            <person name="Repkova J."/>
        </authorList>
    </citation>
    <scope>NUCLEOTIDE SEQUENCE [LARGE SCALE GENOMIC DNA]</scope>
    <source>
        <strain evidence="2">cv. 10/8</strain>
        <tissue evidence="1">Leaf</tissue>
    </source>
</reference>
<sequence length="48" mass="5366">MQKQRAIFQGRKKVSALSVQVIWTPPVQGMLKCNVDAAIFKEQNCFGA</sequence>